<dbReference type="Pfam" id="PF01370">
    <property type="entry name" value="Epimerase"/>
    <property type="match status" value="1"/>
</dbReference>
<dbReference type="Gene3D" id="3.40.50.720">
    <property type="entry name" value="NAD(P)-binding Rossmann-like Domain"/>
    <property type="match status" value="1"/>
</dbReference>
<dbReference type="InterPro" id="IPR001509">
    <property type="entry name" value="Epimerase_deHydtase"/>
</dbReference>
<dbReference type="Proteomes" id="UP000318050">
    <property type="component" value="Unassembled WGS sequence"/>
</dbReference>
<proteinExistence type="inferred from homology"/>
<reference evidence="4 5" key="1">
    <citation type="submission" date="2019-06" db="EMBL/GenBank/DDBJ databases">
        <title>Genomic Encyclopedia of Type Strains, Phase IV (KMG-V): Genome sequencing to study the core and pangenomes of soil and plant-associated prokaryotes.</title>
        <authorList>
            <person name="Whitman W."/>
        </authorList>
    </citation>
    <scope>NUCLEOTIDE SEQUENCE [LARGE SCALE GENOMIC DNA]</scope>
    <source>
        <strain evidence="4 5">BR 11140</strain>
    </source>
</reference>
<dbReference type="SUPFAM" id="SSF51735">
    <property type="entry name" value="NAD(P)-binding Rossmann-fold domains"/>
    <property type="match status" value="1"/>
</dbReference>
<dbReference type="PANTHER" id="PTHR43000">
    <property type="entry name" value="DTDP-D-GLUCOSE 4,6-DEHYDRATASE-RELATED"/>
    <property type="match status" value="1"/>
</dbReference>
<sequence>MRIAITGAGGFLGAPLVRLLAAQGDAVAAIVRPGTTQARPPDLAGAMRIIEGDLDTIGALEAPLADFRPDVLVHAAWAGVGAQDRDRPGQLRNVVAAGELAALAGRLGASTFIGIGSQAEYGPVSGRTDEAAPPRPVTLYGIAKLSAALATQRICAQAGLRWAWLRVFSLFGPRDNPQCLIPTLIEQIGRGQRPQLTACFQRWDYLYVEDAAAAVAAVARTPSAAGLFNLGSGQAPPLLETVVHLRDLLDPTVPLGVGEIPYGPNPVMHLEADIGRLTALTGWRPALTLGDGMRATIAWHRNLVSRTP</sequence>
<comment type="similarity">
    <text evidence="2">Belongs to the NAD(P)-dependent epimerase/dehydratase family.</text>
</comment>
<evidence type="ECO:0000313" key="5">
    <source>
        <dbReference type="Proteomes" id="UP000318050"/>
    </source>
</evidence>
<name>A0A560HMN0_9PROT</name>
<evidence type="ECO:0000256" key="2">
    <source>
        <dbReference type="ARBA" id="ARBA00007637"/>
    </source>
</evidence>
<comment type="pathway">
    <text evidence="1">Bacterial outer membrane biogenesis; LPS O-antigen biosynthesis.</text>
</comment>
<evidence type="ECO:0000259" key="3">
    <source>
        <dbReference type="Pfam" id="PF01370"/>
    </source>
</evidence>
<comment type="caution">
    <text evidence="4">The sequence shown here is derived from an EMBL/GenBank/DDBJ whole genome shotgun (WGS) entry which is preliminary data.</text>
</comment>
<accession>A0A560HMN0</accession>
<dbReference type="EMBL" id="VITT01000048">
    <property type="protein sequence ID" value="TWB46544.1"/>
    <property type="molecule type" value="Genomic_DNA"/>
</dbReference>
<organism evidence="4 5">
    <name type="scientific">Nitrospirillum amazonense</name>
    <dbReference type="NCBI Taxonomy" id="28077"/>
    <lineage>
        <taxon>Bacteria</taxon>
        <taxon>Pseudomonadati</taxon>
        <taxon>Pseudomonadota</taxon>
        <taxon>Alphaproteobacteria</taxon>
        <taxon>Rhodospirillales</taxon>
        <taxon>Azospirillaceae</taxon>
        <taxon>Nitrospirillum</taxon>
    </lineage>
</organism>
<protein>
    <submittedName>
        <fullName evidence="4">Nucleoside-diphosphate-sugar epimerase</fullName>
    </submittedName>
</protein>
<evidence type="ECO:0000313" key="4">
    <source>
        <dbReference type="EMBL" id="TWB46544.1"/>
    </source>
</evidence>
<feature type="domain" description="NAD-dependent epimerase/dehydratase" evidence="3">
    <location>
        <begin position="3"/>
        <end position="231"/>
    </location>
</feature>
<dbReference type="AlphaFoldDB" id="A0A560HMN0"/>
<evidence type="ECO:0000256" key="1">
    <source>
        <dbReference type="ARBA" id="ARBA00005125"/>
    </source>
</evidence>
<dbReference type="InterPro" id="IPR036291">
    <property type="entry name" value="NAD(P)-bd_dom_sf"/>
</dbReference>
<gene>
    <name evidence="4" type="ORF">FBZ92_14812</name>
</gene>